<reference evidence="2 3" key="1">
    <citation type="journal article" date="2019" name="Emerg. Microbes Infect.">
        <title>Comprehensive subspecies identification of 175 nontuberculous mycobacteria species based on 7547 genomic profiles.</title>
        <authorList>
            <person name="Matsumoto Y."/>
            <person name="Kinjo T."/>
            <person name="Motooka D."/>
            <person name="Nabeya D."/>
            <person name="Jung N."/>
            <person name="Uechi K."/>
            <person name="Horii T."/>
            <person name="Iida T."/>
            <person name="Fujita J."/>
            <person name="Nakamura S."/>
        </authorList>
    </citation>
    <scope>NUCLEOTIDE SEQUENCE [LARGE SCALE GENOMIC DNA]</scope>
    <source>
        <strain evidence="2 3">JCM 16367</strain>
    </source>
</reference>
<dbReference type="KEGG" id="mnv:MNVI_45280"/>
<organism evidence="2 3">
    <name type="scientific">Mycobacterium noviomagense</name>
    <dbReference type="NCBI Taxonomy" id="459858"/>
    <lineage>
        <taxon>Bacteria</taxon>
        <taxon>Bacillati</taxon>
        <taxon>Actinomycetota</taxon>
        <taxon>Actinomycetes</taxon>
        <taxon>Mycobacteriales</taxon>
        <taxon>Mycobacteriaceae</taxon>
        <taxon>Mycobacterium</taxon>
    </lineage>
</organism>
<dbReference type="EMBL" id="AP022583">
    <property type="protein sequence ID" value="BBY09210.1"/>
    <property type="molecule type" value="Genomic_DNA"/>
</dbReference>
<dbReference type="Proteomes" id="UP000466894">
    <property type="component" value="Chromosome"/>
</dbReference>
<accession>A0A7I7PL22</accession>
<evidence type="ECO:0000313" key="2">
    <source>
        <dbReference type="EMBL" id="BBY09210.1"/>
    </source>
</evidence>
<dbReference type="AlphaFoldDB" id="A0A7I7PL22"/>
<evidence type="ECO:0000313" key="3">
    <source>
        <dbReference type="Proteomes" id="UP000466894"/>
    </source>
</evidence>
<protein>
    <submittedName>
        <fullName evidence="2">Uncharacterized protein</fullName>
    </submittedName>
</protein>
<sequence length="83" mass="9030">MVVARARGHDSQRNVAARQRLQHEADHTVAADDHHCVCAALEGLIHQSARVAGIGPDDFDDVDPPLLQPRDGFLSGMRRVSVP</sequence>
<proteinExistence type="predicted"/>
<name>A0A7I7PL22_9MYCO</name>
<feature type="region of interest" description="Disordered" evidence="1">
    <location>
        <begin position="1"/>
        <end position="21"/>
    </location>
</feature>
<gene>
    <name evidence="2" type="ORF">MNVI_45280</name>
</gene>
<evidence type="ECO:0000256" key="1">
    <source>
        <dbReference type="SAM" id="MobiDB-lite"/>
    </source>
</evidence>